<evidence type="ECO:0000259" key="1">
    <source>
        <dbReference type="Pfam" id="PF00005"/>
    </source>
</evidence>
<dbReference type="GO" id="GO:0015421">
    <property type="term" value="F:ABC-type oligopeptide transporter activity"/>
    <property type="evidence" value="ECO:0007669"/>
    <property type="project" value="TreeGrafter"/>
</dbReference>
<dbReference type="PANTHER" id="PTHR43394:SF1">
    <property type="entry name" value="ATP-BINDING CASSETTE SUB-FAMILY B MEMBER 10, MITOCHONDRIAL"/>
    <property type="match status" value="1"/>
</dbReference>
<evidence type="ECO:0000313" key="2">
    <source>
        <dbReference type="EMBL" id="SKA43328.1"/>
    </source>
</evidence>
<dbReference type="AlphaFoldDB" id="A0A1T4TSM6"/>
<dbReference type="GO" id="GO:0005524">
    <property type="term" value="F:ATP binding"/>
    <property type="evidence" value="ECO:0007669"/>
    <property type="project" value="InterPro"/>
</dbReference>
<protein>
    <submittedName>
        <fullName evidence="2">ABC transporter</fullName>
    </submittedName>
</protein>
<dbReference type="PANTHER" id="PTHR43394">
    <property type="entry name" value="ATP-DEPENDENT PERMEASE MDL1, MITOCHONDRIAL"/>
    <property type="match status" value="1"/>
</dbReference>
<dbReference type="EMBL" id="FUXU01000001">
    <property type="protein sequence ID" value="SKA43328.1"/>
    <property type="molecule type" value="Genomic_DNA"/>
</dbReference>
<dbReference type="Pfam" id="PF00005">
    <property type="entry name" value="ABC_tran"/>
    <property type="match status" value="1"/>
</dbReference>
<dbReference type="SUPFAM" id="SSF52540">
    <property type="entry name" value="P-loop containing nucleoside triphosphate hydrolases"/>
    <property type="match status" value="1"/>
</dbReference>
<gene>
    <name evidence="2" type="ORF">SAMN02745132_00033</name>
</gene>
<dbReference type="Gene3D" id="3.40.50.300">
    <property type="entry name" value="P-loop containing nucleotide triphosphate hydrolases"/>
    <property type="match status" value="1"/>
</dbReference>
<keyword evidence="3" id="KW-1185">Reference proteome</keyword>
<dbReference type="Proteomes" id="UP000190162">
    <property type="component" value="Unassembled WGS sequence"/>
</dbReference>
<dbReference type="InterPro" id="IPR003439">
    <property type="entry name" value="ABC_transporter-like_ATP-bd"/>
</dbReference>
<dbReference type="InterPro" id="IPR027417">
    <property type="entry name" value="P-loop_NTPase"/>
</dbReference>
<reference evidence="3" key="1">
    <citation type="submission" date="2017-02" db="EMBL/GenBank/DDBJ databases">
        <authorList>
            <person name="Varghese N."/>
            <person name="Submissions S."/>
        </authorList>
    </citation>
    <scope>NUCLEOTIDE SEQUENCE [LARGE SCALE GENOMIC DNA]</scope>
    <source>
        <strain evidence="3">DSM 22720</strain>
    </source>
</reference>
<organism evidence="2 3">
    <name type="scientific">Enterovibrio nigricans DSM 22720</name>
    <dbReference type="NCBI Taxonomy" id="1121868"/>
    <lineage>
        <taxon>Bacteria</taxon>
        <taxon>Pseudomonadati</taxon>
        <taxon>Pseudomonadota</taxon>
        <taxon>Gammaproteobacteria</taxon>
        <taxon>Vibrionales</taxon>
        <taxon>Vibrionaceae</taxon>
        <taxon>Enterovibrio</taxon>
    </lineage>
</organism>
<evidence type="ECO:0000313" key="3">
    <source>
        <dbReference type="Proteomes" id="UP000190162"/>
    </source>
</evidence>
<proteinExistence type="predicted"/>
<accession>A0A1T4TSM6</accession>
<feature type="domain" description="ABC transporter" evidence="1">
    <location>
        <begin position="15"/>
        <end position="53"/>
    </location>
</feature>
<name>A0A1T4TSM6_9GAMM</name>
<dbReference type="GO" id="GO:0016887">
    <property type="term" value="F:ATP hydrolysis activity"/>
    <property type="evidence" value="ECO:0007669"/>
    <property type="project" value="InterPro"/>
</dbReference>
<dbReference type="InterPro" id="IPR039421">
    <property type="entry name" value="Type_1_exporter"/>
</dbReference>
<sequence>MSGVGIFTSHDSEGLDKQVGERGEALSRGQRQSVALARALLNDPPLLIMDEPSASLDAHAENQFIHAMKFAAKDRTLVMITHKMALLQLVDRIIVMDKGRIVMDGPTDSVLERLNGNNAGAPND</sequence>